<dbReference type="GO" id="GO:0008762">
    <property type="term" value="F:UDP-N-acetylmuramate dehydrogenase activity"/>
    <property type="evidence" value="ECO:0007669"/>
    <property type="project" value="UniProtKB-UniRule"/>
</dbReference>
<dbReference type="SUPFAM" id="SSF56176">
    <property type="entry name" value="FAD-binding/transporter-associated domain-like"/>
    <property type="match status" value="1"/>
</dbReference>
<gene>
    <name evidence="19" type="ORF">A3H02_00475</name>
</gene>
<dbReference type="PANTHER" id="PTHR21071">
    <property type="entry name" value="UDP-N-ACETYLENOLPYRUVOYLGLUCOSAMINE REDUCTASE"/>
    <property type="match status" value="1"/>
</dbReference>
<dbReference type="GO" id="GO:0005829">
    <property type="term" value="C:cytosol"/>
    <property type="evidence" value="ECO:0007669"/>
    <property type="project" value="TreeGrafter"/>
</dbReference>
<dbReference type="EMBL" id="MHMS01000020">
    <property type="protein sequence ID" value="OGZ31833.1"/>
    <property type="molecule type" value="Genomic_DNA"/>
</dbReference>
<dbReference type="Pfam" id="PF02873">
    <property type="entry name" value="MurB_C"/>
    <property type="match status" value="1"/>
</dbReference>
<protein>
    <recommendedName>
        <fullName evidence="5 17">UDP-N-acetylmuramate dehydrogenase</fullName>
        <ecNumber evidence="5 17">1.3.1.98</ecNumber>
    </recommendedName>
</protein>
<evidence type="ECO:0000256" key="13">
    <source>
        <dbReference type="ARBA" id="ARBA00023002"/>
    </source>
</evidence>
<keyword evidence="9" id="KW-0274">FAD</keyword>
<dbReference type="InterPro" id="IPR006094">
    <property type="entry name" value="Oxid_FAD_bind_N"/>
</dbReference>
<evidence type="ECO:0000256" key="10">
    <source>
        <dbReference type="ARBA" id="ARBA00022857"/>
    </source>
</evidence>
<evidence type="ECO:0000259" key="18">
    <source>
        <dbReference type="PROSITE" id="PS51387"/>
    </source>
</evidence>
<evidence type="ECO:0000256" key="12">
    <source>
        <dbReference type="ARBA" id="ARBA00022984"/>
    </source>
</evidence>
<accession>A0A1G2F1G8</accession>
<evidence type="ECO:0000313" key="19">
    <source>
        <dbReference type="EMBL" id="OGZ31833.1"/>
    </source>
</evidence>
<comment type="catalytic activity">
    <reaction evidence="16">
        <text>UDP-N-acetyl-alpha-D-muramate + NADP(+) = UDP-N-acetyl-3-O-(1-carboxyvinyl)-alpha-D-glucosamine + NADPH + H(+)</text>
        <dbReference type="Rhea" id="RHEA:12248"/>
        <dbReference type="ChEBI" id="CHEBI:15378"/>
        <dbReference type="ChEBI" id="CHEBI:57783"/>
        <dbReference type="ChEBI" id="CHEBI:58349"/>
        <dbReference type="ChEBI" id="CHEBI:68483"/>
        <dbReference type="ChEBI" id="CHEBI:70757"/>
        <dbReference type="EC" id="1.3.1.98"/>
    </reaction>
</comment>
<evidence type="ECO:0000313" key="20">
    <source>
        <dbReference type="Proteomes" id="UP000176787"/>
    </source>
</evidence>
<dbReference type="GO" id="GO:0071555">
    <property type="term" value="P:cell wall organization"/>
    <property type="evidence" value="ECO:0007669"/>
    <property type="project" value="UniProtKB-KW"/>
</dbReference>
<dbReference type="GO" id="GO:0008360">
    <property type="term" value="P:regulation of cell shape"/>
    <property type="evidence" value="ECO:0007669"/>
    <property type="project" value="UniProtKB-KW"/>
</dbReference>
<name>A0A1G2F1G8_9BACT</name>
<evidence type="ECO:0000256" key="5">
    <source>
        <dbReference type="ARBA" id="ARBA00012518"/>
    </source>
</evidence>
<comment type="pathway">
    <text evidence="4">Cell wall biogenesis; peptidoglycan biosynthesis.</text>
</comment>
<dbReference type="GO" id="GO:0051301">
    <property type="term" value="P:cell division"/>
    <property type="evidence" value="ECO:0007669"/>
    <property type="project" value="UniProtKB-KW"/>
</dbReference>
<dbReference type="GO" id="GO:0071949">
    <property type="term" value="F:FAD binding"/>
    <property type="evidence" value="ECO:0007669"/>
    <property type="project" value="InterPro"/>
</dbReference>
<evidence type="ECO:0000256" key="3">
    <source>
        <dbReference type="ARBA" id="ARBA00004496"/>
    </source>
</evidence>
<organism evidence="19 20">
    <name type="scientific">Candidatus Niyogibacteria bacterium RIFCSPLOWO2_12_FULL_41_13</name>
    <dbReference type="NCBI Taxonomy" id="1801726"/>
    <lineage>
        <taxon>Bacteria</taxon>
        <taxon>Candidatus Niyogiibacteriota</taxon>
    </lineage>
</organism>
<dbReference type="AlphaFoldDB" id="A0A1G2F1G8"/>
<dbReference type="InterPro" id="IPR016169">
    <property type="entry name" value="FAD-bd_PCMH_sub2"/>
</dbReference>
<sequence>EVVAETGISLAELIEEIRKKGFSGLEWAISIPGTLGGAIRGNAGAFGGEIKDFIKEVNIYDFKKDKFAVLSVPECDFKYRHSVFKENPNFIILEAKLTLGKSSGEEGDSIKNYLNERNFNQDFSRSSAGCVFKNVLWSRKDINKQELFENHSELKQFADKSAIPAGFLIDYLGLKGYQIGNAQISRKHGNFIINLGGTSAESVIMLIGLIKERVHRHYGIQLEEEIQIVL</sequence>
<dbReference type="NCBIfam" id="TIGR00179">
    <property type="entry name" value="murB"/>
    <property type="match status" value="1"/>
</dbReference>
<dbReference type="EC" id="1.3.1.98" evidence="5 17"/>
<comment type="caution">
    <text evidence="19">The sequence shown here is derived from an EMBL/GenBank/DDBJ whole genome shotgun (WGS) entry which is preliminary data.</text>
</comment>
<comment type="subcellular location">
    <subcellularLocation>
        <location evidence="3">Cytoplasm</location>
    </subcellularLocation>
</comment>
<dbReference type="Gene3D" id="3.30.465.10">
    <property type="match status" value="1"/>
</dbReference>
<keyword evidence="10" id="KW-0521">NADP</keyword>
<evidence type="ECO:0000256" key="7">
    <source>
        <dbReference type="ARBA" id="ARBA00022618"/>
    </source>
</evidence>
<dbReference type="HAMAP" id="MF_00037">
    <property type="entry name" value="MurB"/>
    <property type="match status" value="1"/>
</dbReference>
<reference evidence="19 20" key="1">
    <citation type="journal article" date="2016" name="Nat. Commun.">
        <title>Thousands of microbial genomes shed light on interconnected biogeochemical processes in an aquifer system.</title>
        <authorList>
            <person name="Anantharaman K."/>
            <person name="Brown C.T."/>
            <person name="Hug L.A."/>
            <person name="Sharon I."/>
            <person name="Castelle C.J."/>
            <person name="Probst A.J."/>
            <person name="Thomas B.C."/>
            <person name="Singh A."/>
            <person name="Wilkins M.J."/>
            <person name="Karaoz U."/>
            <person name="Brodie E.L."/>
            <person name="Williams K.H."/>
            <person name="Hubbard S.S."/>
            <person name="Banfield J.F."/>
        </authorList>
    </citation>
    <scope>NUCLEOTIDE SEQUENCE [LARGE SCALE GENOMIC DNA]</scope>
</reference>
<evidence type="ECO:0000256" key="16">
    <source>
        <dbReference type="ARBA" id="ARBA00048914"/>
    </source>
</evidence>
<dbReference type="Gene3D" id="3.90.78.10">
    <property type="entry name" value="UDP-N-acetylenolpyruvoylglucosamine reductase, C-terminal domain"/>
    <property type="match status" value="1"/>
</dbReference>
<evidence type="ECO:0000256" key="17">
    <source>
        <dbReference type="NCBIfam" id="TIGR00179"/>
    </source>
</evidence>
<dbReference type="STRING" id="1801726.A3H02_00475"/>
<evidence type="ECO:0000256" key="11">
    <source>
        <dbReference type="ARBA" id="ARBA00022960"/>
    </source>
</evidence>
<evidence type="ECO:0000256" key="9">
    <source>
        <dbReference type="ARBA" id="ARBA00022827"/>
    </source>
</evidence>
<comment type="function">
    <text evidence="2">Cell wall formation.</text>
</comment>
<dbReference type="PROSITE" id="PS51387">
    <property type="entry name" value="FAD_PCMH"/>
    <property type="match status" value="1"/>
</dbReference>
<dbReference type="SUPFAM" id="SSF56194">
    <property type="entry name" value="Uridine diphospho-N-Acetylenolpyruvylglucosamine reductase, MurB, C-terminal domain"/>
    <property type="match status" value="1"/>
</dbReference>
<proteinExistence type="inferred from homology"/>
<evidence type="ECO:0000256" key="2">
    <source>
        <dbReference type="ARBA" id="ARBA00003921"/>
    </source>
</evidence>
<dbReference type="InterPro" id="IPR003170">
    <property type="entry name" value="MurB"/>
</dbReference>
<feature type="domain" description="FAD-binding PCMH-type" evidence="18">
    <location>
        <begin position="1"/>
        <end position="102"/>
    </location>
</feature>
<dbReference type="Pfam" id="PF01565">
    <property type="entry name" value="FAD_binding_4"/>
    <property type="match status" value="1"/>
</dbReference>
<evidence type="ECO:0000256" key="4">
    <source>
        <dbReference type="ARBA" id="ARBA00004752"/>
    </source>
</evidence>
<dbReference type="InterPro" id="IPR016166">
    <property type="entry name" value="FAD-bd_PCMH"/>
</dbReference>
<keyword evidence="11" id="KW-0133">Cell shape</keyword>
<keyword evidence="14" id="KW-0131">Cell cycle</keyword>
<evidence type="ECO:0000256" key="15">
    <source>
        <dbReference type="ARBA" id="ARBA00023316"/>
    </source>
</evidence>
<evidence type="ECO:0000256" key="6">
    <source>
        <dbReference type="ARBA" id="ARBA00022490"/>
    </source>
</evidence>
<dbReference type="InterPro" id="IPR036635">
    <property type="entry name" value="MurB_C_sf"/>
</dbReference>
<dbReference type="InterPro" id="IPR036318">
    <property type="entry name" value="FAD-bd_PCMH-like_sf"/>
</dbReference>
<feature type="non-terminal residue" evidence="19">
    <location>
        <position position="1"/>
    </location>
</feature>
<dbReference type="PANTHER" id="PTHR21071:SF4">
    <property type="entry name" value="UDP-N-ACETYLENOLPYRUVOYLGLUCOSAMINE REDUCTASE"/>
    <property type="match status" value="1"/>
</dbReference>
<dbReference type="UniPathway" id="UPA00219"/>
<comment type="cofactor">
    <cofactor evidence="1">
        <name>FAD</name>
        <dbReference type="ChEBI" id="CHEBI:57692"/>
    </cofactor>
</comment>
<evidence type="ECO:0000256" key="14">
    <source>
        <dbReference type="ARBA" id="ARBA00023306"/>
    </source>
</evidence>
<keyword evidence="6" id="KW-0963">Cytoplasm</keyword>
<keyword evidence="7" id="KW-0132">Cell division</keyword>
<keyword evidence="8" id="KW-0285">Flavoprotein</keyword>
<dbReference type="Proteomes" id="UP000176787">
    <property type="component" value="Unassembled WGS sequence"/>
</dbReference>
<dbReference type="InterPro" id="IPR011601">
    <property type="entry name" value="MurB_C"/>
</dbReference>
<evidence type="ECO:0000256" key="8">
    <source>
        <dbReference type="ARBA" id="ARBA00022630"/>
    </source>
</evidence>
<keyword evidence="12" id="KW-0573">Peptidoglycan synthesis</keyword>
<evidence type="ECO:0000256" key="1">
    <source>
        <dbReference type="ARBA" id="ARBA00001974"/>
    </source>
</evidence>
<dbReference type="GO" id="GO:0009252">
    <property type="term" value="P:peptidoglycan biosynthetic process"/>
    <property type="evidence" value="ECO:0007669"/>
    <property type="project" value="UniProtKB-UniRule"/>
</dbReference>
<keyword evidence="15" id="KW-0961">Cell wall biogenesis/degradation</keyword>
<keyword evidence="13" id="KW-0560">Oxidoreductase</keyword>